<dbReference type="EMBL" id="VJMJ01000243">
    <property type="protein sequence ID" value="KAF0725328.1"/>
    <property type="molecule type" value="Genomic_DNA"/>
</dbReference>
<name>A0A6G0WEA0_9STRA</name>
<evidence type="ECO:0000313" key="1">
    <source>
        <dbReference type="EMBL" id="KAF0725328.1"/>
    </source>
</evidence>
<sequence length="116" mass="12662">MASIRRVWFVIADSSGNPIKGATSKVEIPSNMNIADFKQKVSAKYDQLGDVLEGIHPPKLDVYTSKAAFDNKESPLDPRSKIGEVLINVDALFVVVPADARPAKRMKLMGPVPRGE</sequence>
<gene>
    <name evidence="1" type="ORF">Ae201684_016101</name>
</gene>
<dbReference type="AlphaFoldDB" id="A0A6G0WEA0"/>
<reference evidence="1 2" key="1">
    <citation type="submission" date="2019-07" db="EMBL/GenBank/DDBJ databases">
        <title>Genomics analysis of Aphanomyces spp. identifies a new class of oomycete effector associated with host adaptation.</title>
        <authorList>
            <person name="Gaulin E."/>
        </authorList>
    </citation>
    <scope>NUCLEOTIDE SEQUENCE [LARGE SCALE GENOMIC DNA]</scope>
    <source>
        <strain evidence="1 2">ATCC 201684</strain>
    </source>
</reference>
<dbReference type="VEuPathDB" id="FungiDB:AeMF1_005160"/>
<comment type="caution">
    <text evidence="1">The sequence shown here is derived from an EMBL/GenBank/DDBJ whole genome shotgun (WGS) entry which is preliminary data.</text>
</comment>
<evidence type="ECO:0008006" key="3">
    <source>
        <dbReference type="Google" id="ProtNLM"/>
    </source>
</evidence>
<keyword evidence="2" id="KW-1185">Reference proteome</keyword>
<evidence type="ECO:0000313" key="2">
    <source>
        <dbReference type="Proteomes" id="UP000481153"/>
    </source>
</evidence>
<protein>
    <recommendedName>
        <fullName evidence="3">Nucleolar protein Dnt1-like N-terminal domain-containing protein</fullName>
    </recommendedName>
</protein>
<proteinExistence type="predicted"/>
<dbReference type="Proteomes" id="UP000481153">
    <property type="component" value="Unassembled WGS sequence"/>
</dbReference>
<organism evidence="1 2">
    <name type="scientific">Aphanomyces euteiches</name>
    <dbReference type="NCBI Taxonomy" id="100861"/>
    <lineage>
        <taxon>Eukaryota</taxon>
        <taxon>Sar</taxon>
        <taxon>Stramenopiles</taxon>
        <taxon>Oomycota</taxon>
        <taxon>Saprolegniomycetes</taxon>
        <taxon>Saprolegniales</taxon>
        <taxon>Verrucalvaceae</taxon>
        <taxon>Aphanomyces</taxon>
    </lineage>
</organism>
<accession>A0A6G0WEA0</accession>